<protein>
    <submittedName>
        <fullName evidence="2">Unannotated protein</fullName>
    </submittedName>
</protein>
<sequence length="370" mass="40127">MSTSPPILPAYASGCLSNIVPALCAPHGLGQVPDWMPEGVSGAPRVVVLLLDGLGWNQFEQHRMHMPTLASFTGSHITTVAPSTTATALTSLVTGLAPGEHGLIGYRIDMGDTVMNVLRWGDEHGDLRRRYPPQQVQPCPPFLGLSVPVISKAELEGSGFTQAHLSGVKSMGWRAASSIAVTIREALDSGETFVYAYYDGIDKIAHERGFGPYYEAELRAADALVTQIVSVLPPDTVLLVTADHGQVHVGDNTIIPSPTLMDHVDHQSGEGRFRWLHARRGREGALRDAAQQYEDVAWVVTRAQVLDEQWFGARVPDFITRRMGDVALVPFAPVSFEEPLDGGAFDLVCRHGSLTADEMLVPLLAYTSEK</sequence>
<accession>A0A6J6E476</accession>
<name>A0A6J6E476_9ZZZZ</name>
<organism evidence="2">
    <name type="scientific">freshwater metagenome</name>
    <dbReference type="NCBI Taxonomy" id="449393"/>
    <lineage>
        <taxon>unclassified sequences</taxon>
        <taxon>metagenomes</taxon>
        <taxon>ecological metagenomes</taxon>
    </lineage>
</organism>
<dbReference type="AlphaFoldDB" id="A0A6J6E476"/>
<evidence type="ECO:0000313" key="1">
    <source>
        <dbReference type="EMBL" id="CAB4555045.1"/>
    </source>
</evidence>
<reference evidence="2" key="1">
    <citation type="submission" date="2020-05" db="EMBL/GenBank/DDBJ databases">
        <authorList>
            <person name="Chiriac C."/>
            <person name="Salcher M."/>
            <person name="Ghai R."/>
            <person name="Kavagutti S V."/>
        </authorList>
    </citation>
    <scope>NUCLEOTIDE SEQUENCE</scope>
</reference>
<dbReference type="Gene3D" id="3.40.720.10">
    <property type="entry name" value="Alkaline Phosphatase, subunit A"/>
    <property type="match status" value="1"/>
</dbReference>
<dbReference type="InterPro" id="IPR017850">
    <property type="entry name" value="Alkaline_phosphatase_core_sf"/>
</dbReference>
<dbReference type="EMBL" id="CAEZWE010000032">
    <property type="protein sequence ID" value="CAB4653409.1"/>
    <property type="molecule type" value="Genomic_DNA"/>
</dbReference>
<evidence type="ECO:0000313" key="3">
    <source>
        <dbReference type="EMBL" id="CAB4653409.1"/>
    </source>
</evidence>
<dbReference type="EMBL" id="CAEZTC010000038">
    <property type="protein sequence ID" value="CAB4555045.1"/>
    <property type="molecule type" value="Genomic_DNA"/>
</dbReference>
<dbReference type="Pfam" id="PF01663">
    <property type="entry name" value="Phosphodiest"/>
    <property type="match status" value="1"/>
</dbReference>
<dbReference type="EMBL" id="CAEZTQ010000037">
    <property type="protein sequence ID" value="CAB4568218.1"/>
    <property type="molecule type" value="Genomic_DNA"/>
</dbReference>
<evidence type="ECO:0000313" key="2">
    <source>
        <dbReference type="EMBL" id="CAB4568218.1"/>
    </source>
</evidence>
<proteinExistence type="predicted"/>
<gene>
    <name evidence="1" type="ORF">UFOPK1572_00437</name>
    <name evidence="2" type="ORF">UFOPK1704_00295</name>
    <name evidence="3" type="ORF">UFOPK2169_00918</name>
</gene>
<dbReference type="InterPro" id="IPR002591">
    <property type="entry name" value="Phosphodiest/P_Trfase"/>
</dbReference>
<dbReference type="SUPFAM" id="SSF53649">
    <property type="entry name" value="Alkaline phosphatase-like"/>
    <property type="match status" value="1"/>
</dbReference>